<feature type="transmembrane region" description="Helical" evidence="2">
    <location>
        <begin position="792"/>
        <end position="811"/>
    </location>
</feature>
<feature type="transmembrane region" description="Helical" evidence="2">
    <location>
        <begin position="900"/>
        <end position="928"/>
    </location>
</feature>
<organism evidence="3 4">
    <name type="scientific">Quercus rubra</name>
    <name type="common">Northern red oak</name>
    <name type="synonym">Quercus borealis</name>
    <dbReference type="NCBI Taxonomy" id="3512"/>
    <lineage>
        <taxon>Eukaryota</taxon>
        <taxon>Viridiplantae</taxon>
        <taxon>Streptophyta</taxon>
        <taxon>Embryophyta</taxon>
        <taxon>Tracheophyta</taxon>
        <taxon>Spermatophyta</taxon>
        <taxon>Magnoliopsida</taxon>
        <taxon>eudicotyledons</taxon>
        <taxon>Gunneridae</taxon>
        <taxon>Pentapetalae</taxon>
        <taxon>rosids</taxon>
        <taxon>fabids</taxon>
        <taxon>Fagales</taxon>
        <taxon>Fagaceae</taxon>
        <taxon>Quercus</taxon>
    </lineage>
</organism>
<reference evidence="3 4" key="1">
    <citation type="journal article" date="2023" name="G3 (Bethesda)">
        <title>A haplotype-resolved chromosome-scale genome for Quercus rubra L. provides insights into the genetics of adaptive traits for red oak species.</title>
        <authorList>
            <person name="Kapoor B."/>
            <person name="Jenkins J."/>
            <person name="Schmutz J."/>
            <person name="Zhebentyayeva T."/>
            <person name="Kuelheim C."/>
            <person name="Coggeshall M."/>
            <person name="Heim C."/>
            <person name="Lasky J.R."/>
            <person name="Leites L."/>
            <person name="Islam-Faridi N."/>
            <person name="Romero-Severson J."/>
            <person name="DeLeo V.L."/>
            <person name="Lucas S.M."/>
            <person name="Lazic D."/>
            <person name="Gailing O."/>
            <person name="Carlson J."/>
            <person name="Staton M."/>
        </authorList>
    </citation>
    <scope>NUCLEOTIDE SEQUENCE [LARGE SCALE GENOMIC DNA]</scope>
    <source>
        <strain evidence="3">Pseudo-F2</strain>
    </source>
</reference>
<keyword evidence="2" id="KW-0472">Membrane</keyword>
<feature type="transmembrane region" description="Helical" evidence="2">
    <location>
        <begin position="119"/>
        <end position="141"/>
    </location>
</feature>
<feature type="transmembrane region" description="Helical" evidence="2">
    <location>
        <begin position="24"/>
        <end position="42"/>
    </location>
</feature>
<keyword evidence="2" id="KW-1133">Transmembrane helix</keyword>
<evidence type="ECO:0000313" key="4">
    <source>
        <dbReference type="Proteomes" id="UP001324115"/>
    </source>
</evidence>
<dbReference type="EMBL" id="JAXUIC010000002">
    <property type="protein sequence ID" value="KAK4599516.1"/>
    <property type="molecule type" value="Genomic_DNA"/>
</dbReference>
<dbReference type="AlphaFoldDB" id="A0AAN7J652"/>
<proteinExistence type="predicted"/>
<comment type="caution">
    <text evidence="3">The sequence shown here is derived from an EMBL/GenBank/DDBJ whole genome shotgun (WGS) entry which is preliminary data.</text>
</comment>
<sequence>MERVREILMRFGFLKDTYPYQPELSRHIVLVALLSYVFFSCFDIMQTLNDDNSIVWTVHVCLFAFFYFFLQPWIRFFSQPLIGKPSYSNLYKWYVSWLLVAAVYHLPSSHSVAMSMRMNLSLFLTTFASSILCLLAFHCIFKDIQYIFQCDETRQLPDIWTILQFSAVVSIACCTFLSHCRERPLEQSYLIDKVCSSWLAPFESASYYYYHPADILWGNDGIKYVPVFTMWGNQGIIFVLYAKLASTSSESSPVSSSDEIYLIYSCWITFMGLYIANYVAERPGEKYKKNKQTKPDFLDMVPWYSGTSADLYKTVFDLMVSVTVFLGRFDMRILQILQEEAQAEIQQGDYLYDHFSKEKELWFDFIADTGDGGNSTYTVARLLAQPHIKTNSGILKRGDLLLIGGDLAYPNPSEFTYERRLFRPFKYALQPPPCHEQGRMGVKNLDEMPPCHEQQRMAVNKSATPPGMTEQKQDKKSTKKRRQSLSYNGPRCFAIPGNHDWFDGLHTFTRNICHRSWLGGWFMPQKKSYFALQLPMGWWIFGLDLALHGDIDVYPFEFFSKLVRKTVSRIDSVIIMTHQPDWLLDWYENGDSRKDASDYQSNGNNVSDLICNILKERCKLRIAGNIRHYMRHSVVRSDELDNSQPKRKNGPIYPQHLLVNGCGGAFAHPTHVFSNFNESRGVSYKCKHAYPPYKISRGNIWNFRKENWQFDFIGGIIYFMLVFSMFPQCELDHIFKEDSISGFSRSFFGSVWNAFIYMMDLSYVSLGGATLLLILAVAFVPSKVSCKTRVMIGVLHVSAHLAAALILMLVLELGIETFVRHKLVATSAYHSLYRWHQTMFHRHLPVPIAIQDSIKRWTFGLYPACIKYLMSAFDLPELMAVTRSNICKNGMESISRWGAIIYYASVFIYFWVLSTPAVSVVFGSYLYICINWFNLHYDEAFSSLRIADYKAFTRFHIKHNGDLEVFTLAVDKVPEDWEMDPKWEGPNSNQLSHLTENPSQWKAADLDQEPLNTVRIIDKFVIPRKHSPESP</sequence>
<evidence type="ECO:0000256" key="1">
    <source>
        <dbReference type="SAM" id="MobiDB-lite"/>
    </source>
</evidence>
<accession>A0AAN7J652</accession>
<protein>
    <recommendedName>
        <fullName evidence="5">Calcineurin-like phosphoesterase domain-containing protein</fullName>
    </recommendedName>
</protein>
<feature type="region of interest" description="Disordered" evidence="1">
    <location>
        <begin position="457"/>
        <end position="485"/>
    </location>
</feature>
<keyword evidence="4" id="KW-1185">Reference proteome</keyword>
<feature type="transmembrane region" description="Helical" evidence="2">
    <location>
        <begin position="224"/>
        <end position="241"/>
    </location>
</feature>
<dbReference type="SUPFAM" id="SSF56300">
    <property type="entry name" value="Metallo-dependent phosphatases"/>
    <property type="match status" value="1"/>
</dbReference>
<feature type="transmembrane region" description="Helical" evidence="2">
    <location>
        <begin position="54"/>
        <end position="70"/>
    </location>
</feature>
<evidence type="ECO:0000313" key="3">
    <source>
        <dbReference type="EMBL" id="KAK4599516.1"/>
    </source>
</evidence>
<keyword evidence="2" id="KW-0812">Transmembrane</keyword>
<feature type="transmembrane region" description="Helical" evidence="2">
    <location>
        <begin position="708"/>
        <end position="726"/>
    </location>
</feature>
<feature type="transmembrane region" description="Helical" evidence="2">
    <location>
        <begin position="754"/>
        <end position="780"/>
    </location>
</feature>
<dbReference type="InterPro" id="IPR029052">
    <property type="entry name" value="Metallo-depent_PP-like"/>
</dbReference>
<gene>
    <name evidence="3" type="ORF">RGQ29_009533</name>
</gene>
<feature type="transmembrane region" description="Helical" evidence="2">
    <location>
        <begin position="261"/>
        <end position="280"/>
    </location>
</feature>
<dbReference type="PANTHER" id="PTHR34211">
    <property type="entry name" value="CALCINEURIN-LIKE METALLO-PHOSPHOESTERASE SUPERFAMILY PROTEIN"/>
    <property type="match status" value="1"/>
</dbReference>
<dbReference type="PANTHER" id="PTHR34211:SF3">
    <property type="entry name" value="CALCINEURIN-LIKE METALLO-PHOSPHOESTERASE SUPERFAMILY PROTEIN"/>
    <property type="match status" value="1"/>
</dbReference>
<name>A0AAN7J652_QUERU</name>
<feature type="transmembrane region" description="Helical" evidence="2">
    <location>
        <begin position="90"/>
        <end position="107"/>
    </location>
</feature>
<evidence type="ECO:0008006" key="5">
    <source>
        <dbReference type="Google" id="ProtNLM"/>
    </source>
</evidence>
<evidence type="ECO:0000256" key="2">
    <source>
        <dbReference type="SAM" id="Phobius"/>
    </source>
</evidence>
<dbReference type="Proteomes" id="UP001324115">
    <property type="component" value="Unassembled WGS sequence"/>
</dbReference>